<evidence type="ECO:0000256" key="2">
    <source>
        <dbReference type="ARBA" id="ARBA00022573"/>
    </source>
</evidence>
<name>A0A1E2S1R5_9HYPH</name>
<evidence type="ECO:0000256" key="3">
    <source>
        <dbReference type="ARBA" id="ARBA00022603"/>
    </source>
</evidence>
<keyword evidence="3 6" id="KW-0489">Methyltransferase</keyword>
<dbReference type="InterPro" id="IPR035996">
    <property type="entry name" value="4pyrrol_Methylase_sf"/>
</dbReference>
<dbReference type="PATRIC" id="fig|1177755.3.peg.96"/>
<dbReference type="RefSeq" id="WP_069093613.1">
    <property type="nucleotide sequence ID" value="NZ_MASI01000001.1"/>
</dbReference>
<dbReference type="SUPFAM" id="SSF53790">
    <property type="entry name" value="Tetrapyrrole methylase"/>
    <property type="match status" value="1"/>
</dbReference>
<dbReference type="CDD" id="cd11643">
    <property type="entry name" value="Precorrin-6A-synthase"/>
    <property type="match status" value="1"/>
</dbReference>
<dbReference type="STRING" id="1177755.A7A08_00096"/>
<accession>A0A1E2S1R5</accession>
<gene>
    <name evidence="8" type="ORF">A7A08_00096</name>
</gene>
<dbReference type="PANTHER" id="PTHR43467:SF1">
    <property type="entry name" value="PRECORRIN-6A SYNTHASE [DEACETYLATING]"/>
    <property type="match status" value="1"/>
</dbReference>
<dbReference type="NCBIfam" id="TIGR02434">
    <property type="entry name" value="CobF"/>
    <property type="match status" value="1"/>
</dbReference>
<evidence type="ECO:0000256" key="1">
    <source>
        <dbReference type="ARBA" id="ARBA00004953"/>
    </source>
</evidence>
<dbReference type="AlphaFoldDB" id="A0A1E2S1R5"/>
<dbReference type="InterPro" id="IPR000878">
    <property type="entry name" value="4pyrrol_Mease"/>
</dbReference>
<keyword evidence="5 6" id="KW-0949">S-adenosyl-L-methionine</keyword>
<dbReference type="GO" id="GO:0009236">
    <property type="term" value="P:cobalamin biosynthetic process"/>
    <property type="evidence" value="ECO:0007669"/>
    <property type="project" value="UniProtKB-KW"/>
</dbReference>
<dbReference type="Gene3D" id="3.30.950.10">
    <property type="entry name" value="Methyltransferase, Cobalt-precorrin-4 Transmethylase, Domain 2"/>
    <property type="match status" value="1"/>
</dbReference>
<evidence type="ECO:0000313" key="8">
    <source>
        <dbReference type="EMBL" id="ODA68279.1"/>
    </source>
</evidence>
<feature type="domain" description="Tetrapyrrole methylase" evidence="7">
    <location>
        <begin position="3"/>
        <end position="219"/>
    </location>
</feature>
<dbReference type="InterPro" id="IPR014776">
    <property type="entry name" value="4pyrrole_Mease_sub2"/>
</dbReference>
<dbReference type="EC" id="2.1.1.152" evidence="6"/>
<organism evidence="8 9">
    <name type="scientific">Methyloligella halotolerans</name>
    <dbReference type="NCBI Taxonomy" id="1177755"/>
    <lineage>
        <taxon>Bacteria</taxon>
        <taxon>Pseudomonadati</taxon>
        <taxon>Pseudomonadota</taxon>
        <taxon>Alphaproteobacteria</taxon>
        <taxon>Hyphomicrobiales</taxon>
        <taxon>Hyphomicrobiaceae</taxon>
        <taxon>Methyloligella</taxon>
    </lineage>
</organism>
<comment type="caution">
    <text evidence="8">The sequence shown here is derived from an EMBL/GenBank/DDBJ whole genome shotgun (WGS) entry which is preliminary data.</text>
</comment>
<comment type="catalytic activity">
    <reaction evidence="6">
        <text>precorrin-5 + S-adenosyl-L-methionine + H2O = precorrin-6A + acetate + S-adenosyl-L-homocysteine + 2 H(+)</text>
        <dbReference type="Rhea" id="RHEA:18261"/>
        <dbReference type="ChEBI" id="CHEBI:15377"/>
        <dbReference type="ChEBI" id="CHEBI:15378"/>
        <dbReference type="ChEBI" id="CHEBI:30089"/>
        <dbReference type="ChEBI" id="CHEBI:57856"/>
        <dbReference type="ChEBI" id="CHEBI:59789"/>
        <dbReference type="ChEBI" id="CHEBI:77871"/>
        <dbReference type="ChEBI" id="CHEBI:77872"/>
        <dbReference type="EC" id="2.1.1.152"/>
    </reaction>
</comment>
<dbReference type="EMBL" id="MASI01000001">
    <property type="protein sequence ID" value="ODA68279.1"/>
    <property type="molecule type" value="Genomic_DNA"/>
</dbReference>
<comment type="pathway">
    <text evidence="1">Cofactor biosynthesis; adenosylcobalamin biosynthesis.</text>
</comment>
<dbReference type="PIRSF" id="PIRSF036525">
    <property type="entry name" value="CobF"/>
    <property type="match status" value="1"/>
</dbReference>
<dbReference type="InterPro" id="IPR012797">
    <property type="entry name" value="CobF"/>
</dbReference>
<dbReference type="InterPro" id="IPR014777">
    <property type="entry name" value="4pyrrole_Mease_sub1"/>
</dbReference>
<comment type="function">
    <text evidence="6">Catalyzes the methylation of C-1 in precorrin-5 and the subsequent extrusion of acetic acid from the resulting intermediate to form cobalt-precorrin-6A.</text>
</comment>
<reference evidence="8 9" key="1">
    <citation type="submission" date="2016-07" db="EMBL/GenBank/DDBJ databases">
        <title>Draft genome sequence of Methyloligella halotolerans C2T (VKM B-2706T=CCUG 61687T=DSM 25045T), a halotolerant polyhydroxybutyrate accumulating methylotroph.</title>
        <authorList>
            <person name="Vasilenko O.V."/>
            <person name="Doronina N.V."/>
            <person name="Poroshina M.N."/>
            <person name="Tarlachkov S.V."/>
            <person name="Trotsenko Y.A."/>
        </authorList>
    </citation>
    <scope>NUCLEOTIDE SEQUENCE [LARGE SCALE GENOMIC DNA]</scope>
    <source>
        <strain evidence="8 9">VKM B-2706</strain>
    </source>
</reference>
<protein>
    <recommendedName>
        <fullName evidence="6">Precorrin-6A synthase [deacetylating]</fullName>
        <ecNumber evidence="6">2.1.1.152</ecNumber>
    </recommendedName>
</protein>
<evidence type="ECO:0000256" key="5">
    <source>
        <dbReference type="ARBA" id="ARBA00022691"/>
    </source>
</evidence>
<evidence type="ECO:0000259" key="7">
    <source>
        <dbReference type="Pfam" id="PF00590"/>
    </source>
</evidence>
<keyword evidence="4 6" id="KW-0808">Transferase</keyword>
<evidence type="ECO:0000313" key="9">
    <source>
        <dbReference type="Proteomes" id="UP000095087"/>
    </source>
</evidence>
<sequence length="260" mass="28545">MKKLFVIGIGTGNPNHMTVQGIEALQRADVVLVLDKGAEKSDLTDLRKEIVTRFCEDNPPRWVEAESPKRDASAGYKHGVDDWHGAKAAAFSRLVREDVGEDETAALLVWGDPSLYDSTLRILDRMRDEEGLAFEHAVIPGVSSLHALAAAHRIPLNEIGEAVLITTGRKLAERFPPDGTIVVMLDGGAGLDALEGRDCRIWWGAYLGSEDEVLMSGPVPKVLAEIKRLRAACRDRKGWIMDIYLIRQGAAAQSRDRGLL</sequence>
<evidence type="ECO:0000256" key="6">
    <source>
        <dbReference type="PIRNR" id="PIRNR036525"/>
    </source>
</evidence>
<keyword evidence="9" id="KW-1185">Reference proteome</keyword>
<dbReference type="GO" id="GO:0032259">
    <property type="term" value="P:methylation"/>
    <property type="evidence" value="ECO:0007669"/>
    <property type="project" value="UniProtKB-KW"/>
</dbReference>
<dbReference type="GO" id="GO:0043819">
    <property type="term" value="F:precorrin-6A synthase (deacetylating) activity"/>
    <property type="evidence" value="ECO:0007669"/>
    <property type="project" value="UniProtKB-EC"/>
</dbReference>
<proteinExistence type="predicted"/>
<dbReference type="OrthoDB" id="9787471at2"/>
<dbReference type="PANTHER" id="PTHR43467">
    <property type="entry name" value="COBALT-PRECORRIN-2 C(20)-METHYLTRANSFERASE"/>
    <property type="match status" value="1"/>
</dbReference>
<evidence type="ECO:0000256" key="4">
    <source>
        <dbReference type="ARBA" id="ARBA00022679"/>
    </source>
</evidence>
<keyword evidence="2" id="KW-0169">Cobalamin biosynthesis</keyword>
<dbReference type="Gene3D" id="3.40.1010.10">
    <property type="entry name" value="Cobalt-precorrin-4 Transmethylase, Domain 1"/>
    <property type="match status" value="1"/>
</dbReference>
<dbReference type="Pfam" id="PF00590">
    <property type="entry name" value="TP_methylase"/>
    <property type="match status" value="1"/>
</dbReference>
<dbReference type="Proteomes" id="UP000095087">
    <property type="component" value="Unassembled WGS sequence"/>
</dbReference>